<feature type="transmembrane region" description="Helical" evidence="1">
    <location>
        <begin position="209"/>
        <end position="235"/>
    </location>
</feature>
<dbReference type="EMBL" id="CP031376">
    <property type="protein sequence ID" value="AXK51800.1"/>
    <property type="molecule type" value="Genomic_DNA"/>
</dbReference>
<dbReference type="KEGG" id="salx:SALLE_v1c11300"/>
<protein>
    <recommendedName>
        <fullName evidence="4">DUF1700 domain-containing protein</fullName>
    </recommendedName>
</protein>
<keyword evidence="1" id="KW-0472">Membrane</keyword>
<evidence type="ECO:0000313" key="2">
    <source>
        <dbReference type="EMBL" id="AXK51800.1"/>
    </source>
</evidence>
<organism evidence="2 3">
    <name type="scientific">Spiroplasma alleghenense</name>
    <dbReference type="NCBI Taxonomy" id="216931"/>
    <lineage>
        <taxon>Bacteria</taxon>
        <taxon>Bacillati</taxon>
        <taxon>Mycoplasmatota</taxon>
        <taxon>Mollicutes</taxon>
        <taxon>Entomoplasmatales</taxon>
        <taxon>Spiroplasmataceae</taxon>
        <taxon>Spiroplasma</taxon>
    </lineage>
</organism>
<reference evidence="2 3" key="1">
    <citation type="submission" date="2018-07" db="EMBL/GenBank/DDBJ databases">
        <title>Complete genome sequence of Spiroplasma alleghenense PLHS-1 (ATCC 51752).</title>
        <authorList>
            <person name="Chou L."/>
            <person name="Lee T.-Y."/>
            <person name="Tsai Y.-M."/>
            <person name="Kuo C.-H."/>
        </authorList>
    </citation>
    <scope>NUCLEOTIDE SEQUENCE [LARGE SCALE GENOMIC DNA]</scope>
    <source>
        <strain evidence="2 3">PLHS-1</strain>
    </source>
</reference>
<dbReference type="AlphaFoldDB" id="A0A345Z5C1"/>
<keyword evidence="1" id="KW-1133">Transmembrane helix</keyword>
<keyword evidence="3" id="KW-1185">Reference proteome</keyword>
<sequence length="360" mass="40618">MEKQTNNNQAPSKLEARFKRKKDKWLKNLRCSLSLLEPEDCNDIVNSYNEKISVELAEGSVIEDILESMESIETIRNNVYAEFGIDPQKKVVNKSEKSIGKSFTAWILNIFVVFFGIGLPMILALTFFIAAIATIVAIVPFIVFMFINYDFIKVLPVVIAGIGILPLMTILSWYIMIGLYKLGTNGTNGFLFLAGSDKRVKSKVKKINVFSRVVLIITVIVFSAAATSGTIATFVGQNSFGNSLIHQRYFYETGATLNVEDKNLTHEKEFNYFDFKLVGFPHGNGFNFVINDTRQEGDNSVKEVTATFKHFWRQENIGDLNIELIESETGTPKFRIELDYFSWTILVASFGEPTLEVNIS</sequence>
<evidence type="ECO:0008006" key="4">
    <source>
        <dbReference type="Google" id="ProtNLM"/>
    </source>
</evidence>
<dbReference type="RefSeq" id="WP_115558684.1">
    <property type="nucleotide sequence ID" value="NZ_CP031376.1"/>
</dbReference>
<feature type="transmembrane region" description="Helical" evidence="1">
    <location>
        <begin position="128"/>
        <end position="147"/>
    </location>
</feature>
<evidence type="ECO:0000313" key="3">
    <source>
        <dbReference type="Proteomes" id="UP000254792"/>
    </source>
</evidence>
<feature type="transmembrane region" description="Helical" evidence="1">
    <location>
        <begin position="103"/>
        <end position="122"/>
    </location>
</feature>
<gene>
    <name evidence="2" type="ORF">SALLE_v1c11300</name>
</gene>
<name>A0A345Z5C1_9MOLU</name>
<dbReference type="OrthoDB" id="391707at2"/>
<evidence type="ECO:0000256" key="1">
    <source>
        <dbReference type="SAM" id="Phobius"/>
    </source>
</evidence>
<keyword evidence="1" id="KW-0812">Transmembrane</keyword>
<feature type="transmembrane region" description="Helical" evidence="1">
    <location>
        <begin position="154"/>
        <end position="176"/>
    </location>
</feature>
<accession>A0A345Z5C1</accession>
<dbReference type="Proteomes" id="UP000254792">
    <property type="component" value="Chromosome"/>
</dbReference>
<proteinExistence type="predicted"/>